<dbReference type="eggNOG" id="COG1073">
    <property type="taxonomic scope" value="Bacteria"/>
</dbReference>
<dbReference type="RefSeq" id="WP_025252542.1">
    <property type="nucleotide sequence ID" value="NZ_CP004353.1"/>
</dbReference>
<dbReference type="PATRIC" id="fig|1224164.3.peg.1123"/>
<dbReference type="GO" id="GO:0006637">
    <property type="term" value="P:acyl-CoA metabolic process"/>
    <property type="evidence" value="ECO:0007669"/>
    <property type="project" value="TreeGrafter"/>
</dbReference>
<keyword evidence="1" id="KW-1133">Transmembrane helix</keyword>
<feature type="transmembrane region" description="Helical" evidence="1">
    <location>
        <begin position="7"/>
        <end position="29"/>
    </location>
</feature>
<keyword evidence="3" id="KW-1185">Reference proteome</keyword>
<dbReference type="SUPFAM" id="SSF53474">
    <property type="entry name" value="alpha/beta-Hydrolases"/>
    <property type="match status" value="1"/>
</dbReference>
<dbReference type="EMBL" id="CP004353">
    <property type="protein sequence ID" value="AHI22509.1"/>
    <property type="molecule type" value="Genomic_DNA"/>
</dbReference>
<dbReference type="GO" id="GO:0047617">
    <property type="term" value="F:fatty acyl-CoA hydrolase activity"/>
    <property type="evidence" value="ECO:0007669"/>
    <property type="project" value="TreeGrafter"/>
</dbReference>
<organism evidence="2 3">
    <name type="scientific">Corynebacterium vitaeruminis DSM 20294</name>
    <dbReference type="NCBI Taxonomy" id="1224164"/>
    <lineage>
        <taxon>Bacteria</taxon>
        <taxon>Bacillati</taxon>
        <taxon>Actinomycetota</taxon>
        <taxon>Actinomycetes</taxon>
        <taxon>Mycobacteriales</taxon>
        <taxon>Corynebacteriaceae</taxon>
        <taxon>Corynebacterium</taxon>
    </lineage>
</organism>
<keyword evidence="1" id="KW-0472">Membrane</keyword>
<accession>W5Y0R2</accession>
<dbReference type="Proteomes" id="UP000019222">
    <property type="component" value="Chromosome"/>
</dbReference>
<dbReference type="KEGG" id="cvt:B843_05620"/>
<name>W5Y0R2_9CORY</name>
<evidence type="ECO:0000313" key="3">
    <source>
        <dbReference type="Proteomes" id="UP000019222"/>
    </source>
</evidence>
<gene>
    <name evidence="2" type="ORF">B843_05620</name>
</gene>
<dbReference type="GO" id="GO:0006631">
    <property type="term" value="P:fatty acid metabolic process"/>
    <property type="evidence" value="ECO:0007669"/>
    <property type="project" value="TreeGrafter"/>
</dbReference>
<reference evidence="2 3" key="1">
    <citation type="submission" date="2013-02" db="EMBL/GenBank/DDBJ databases">
        <title>The complete genome sequence of Corynebacterium vitaeruminis DSM 20294.</title>
        <authorList>
            <person name="Ruckert C."/>
            <person name="Albersmeier A."/>
            <person name="Kalinowski J."/>
        </authorList>
    </citation>
    <scope>NUCLEOTIDE SEQUENCE [LARGE SCALE GENOMIC DNA]</scope>
    <source>
        <strain evidence="3">ATCC 10234</strain>
    </source>
</reference>
<evidence type="ECO:0000256" key="1">
    <source>
        <dbReference type="SAM" id="Phobius"/>
    </source>
</evidence>
<dbReference type="PANTHER" id="PTHR10824:SF4">
    <property type="entry name" value="ACYL-COENZYME A THIOESTERASE 1-LIKE"/>
    <property type="match status" value="1"/>
</dbReference>
<sequence>MRKAFTILGSIFGVIVLVVVLCGVALWAVRRHNADKYTIMSTSAPLKDKSTYQTNDHVVPIEGEYLNGFHFIPERRQHPGTLVVFGGSEGSPNYEQAKALSEQGYEVLSLFFFGQPNQVPTLARVPLDQFDEVSEYIHANIERPTPITLIGSSKGAEFTAELAAHGYAFDNLVNYAPADHTYAGLDFSSRDEKPSFAYRGEDVPFASFRTVDGATSRAMIWDLMIGRPPRYRETYVQAAECADASTRIDLRNFKGNGLLFAGAEDAMWQSELAATGLSGSAPNLEAIVYPGAGHLFSEDIASFGTGWEIMFGGTAAGAATAYRESQAVLLDRLNRWHGVL</sequence>
<dbReference type="Gene3D" id="3.40.50.1820">
    <property type="entry name" value="alpha/beta hydrolase"/>
    <property type="match status" value="1"/>
</dbReference>
<dbReference type="InterPro" id="IPR029058">
    <property type="entry name" value="AB_hydrolase_fold"/>
</dbReference>
<dbReference type="PANTHER" id="PTHR10824">
    <property type="entry name" value="ACYL-COENZYME A THIOESTERASE-RELATED"/>
    <property type="match status" value="1"/>
</dbReference>
<keyword evidence="1" id="KW-0812">Transmembrane</keyword>
<keyword evidence="2" id="KW-0378">Hydrolase</keyword>
<evidence type="ECO:0000313" key="2">
    <source>
        <dbReference type="EMBL" id="AHI22509.1"/>
    </source>
</evidence>
<dbReference type="AlphaFoldDB" id="W5Y0R2"/>
<dbReference type="STRING" id="1224164.B843_05620"/>
<dbReference type="HOGENOM" id="CLU_029849_0_1_11"/>
<proteinExistence type="predicted"/>
<protein>
    <submittedName>
        <fullName evidence="2">Acyl-CoA thioester hydrolase</fullName>
    </submittedName>
</protein>